<reference evidence="8" key="1">
    <citation type="journal article" date="2021" name="Genome Biol. Evol.">
        <title>A High-Quality Reference Genome for a Parasitic Bivalve with Doubly Uniparental Inheritance (Bivalvia: Unionida).</title>
        <authorList>
            <person name="Smith C.H."/>
        </authorList>
    </citation>
    <scope>NUCLEOTIDE SEQUENCE</scope>
    <source>
        <strain evidence="8">CHS0354</strain>
    </source>
</reference>
<dbReference type="Proteomes" id="UP001195483">
    <property type="component" value="Unassembled WGS sequence"/>
</dbReference>
<feature type="region of interest" description="Disordered" evidence="5">
    <location>
        <begin position="194"/>
        <end position="226"/>
    </location>
</feature>
<protein>
    <recommendedName>
        <fullName evidence="7">G-protein coupled receptors family 2 profile 2 domain-containing protein</fullName>
    </recommendedName>
</protein>
<evidence type="ECO:0000313" key="9">
    <source>
        <dbReference type="Proteomes" id="UP001195483"/>
    </source>
</evidence>
<dbReference type="PANTHER" id="PTHR12011:SF471">
    <property type="entry name" value="G-PROTEIN COUPLED RECEPTORS FAMILY 2 PROFILE 2 DOMAIN-CONTAINING PROTEIN"/>
    <property type="match status" value="1"/>
</dbReference>
<evidence type="ECO:0000256" key="1">
    <source>
        <dbReference type="ARBA" id="ARBA00004141"/>
    </source>
</evidence>
<feature type="transmembrane region" description="Helical" evidence="6">
    <location>
        <begin position="78"/>
        <end position="96"/>
    </location>
</feature>
<dbReference type="SUPFAM" id="SSF81321">
    <property type="entry name" value="Family A G protein-coupled receptor-like"/>
    <property type="match status" value="1"/>
</dbReference>
<feature type="compositionally biased region" description="Basic and acidic residues" evidence="5">
    <location>
        <begin position="194"/>
        <end position="218"/>
    </location>
</feature>
<dbReference type="InterPro" id="IPR000832">
    <property type="entry name" value="GPCR_2_secretin-like"/>
</dbReference>
<dbReference type="GO" id="GO:0004930">
    <property type="term" value="F:G protein-coupled receptor activity"/>
    <property type="evidence" value="ECO:0007669"/>
    <property type="project" value="InterPro"/>
</dbReference>
<accession>A0AAE0TAA4</accession>
<dbReference type="EMBL" id="JAEAOA010000444">
    <property type="protein sequence ID" value="KAK3606098.1"/>
    <property type="molecule type" value="Genomic_DNA"/>
</dbReference>
<dbReference type="PANTHER" id="PTHR12011">
    <property type="entry name" value="ADHESION G-PROTEIN COUPLED RECEPTOR"/>
    <property type="match status" value="1"/>
</dbReference>
<dbReference type="PRINTS" id="PR00249">
    <property type="entry name" value="GPCRSECRETIN"/>
</dbReference>
<dbReference type="InterPro" id="IPR017981">
    <property type="entry name" value="GPCR_2-like_7TM"/>
</dbReference>
<dbReference type="InterPro" id="IPR017983">
    <property type="entry name" value="GPCR_2_secretin-like_CS"/>
</dbReference>
<organism evidence="8 9">
    <name type="scientific">Potamilus streckersoni</name>
    <dbReference type="NCBI Taxonomy" id="2493646"/>
    <lineage>
        <taxon>Eukaryota</taxon>
        <taxon>Metazoa</taxon>
        <taxon>Spiralia</taxon>
        <taxon>Lophotrochozoa</taxon>
        <taxon>Mollusca</taxon>
        <taxon>Bivalvia</taxon>
        <taxon>Autobranchia</taxon>
        <taxon>Heteroconchia</taxon>
        <taxon>Palaeoheterodonta</taxon>
        <taxon>Unionida</taxon>
        <taxon>Unionoidea</taxon>
        <taxon>Unionidae</taxon>
        <taxon>Ambleminae</taxon>
        <taxon>Lampsilini</taxon>
        <taxon>Potamilus</taxon>
    </lineage>
</organism>
<dbReference type="Pfam" id="PF00002">
    <property type="entry name" value="7tm_2"/>
    <property type="match status" value="1"/>
</dbReference>
<name>A0AAE0TAA4_9BIVA</name>
<feature type="domain" description="G-protein coupled receptors family 2 profile 2" evidence="7">
    <location>
        <begin position="1"/>
        <end position="126"/>
    </location>
</feature>
<keyword evidence="2 6" id="KW-0812">Transmembrane</keyword>
<dbReference type="Gene3D" id="1.20.1070.10">
    <property type="entry name" value="Rhodopsin 7-helix transmembrane proteins"/>
    <property type="match status" value="1"/>
</dbReference>
<feature type="transmembrane region" description="Helical" evidence="6">
    <location>
        <begin position="31"/>
        <end position="57"/>
    </location>
</feature>
<dbReference type="PROSITE" id="PS00650">
    <property type="entry name" value="G_PROTEIN_RECEP_F2_2"/>
    <property type="match status" value="1"/>
</dbReference>
<dbReference type="PROSITE" id="PS50261">
    <property type="entry name" value="G_PROTEIN_RECEP_F2_4"/>
    <property type="match status" value="1"/>
</dbReference>
<evidence type="ECO:0000256" key="3">
    <source>
        <dbReference type="ARBA" id="ARBA00022989"/>
    </source>
</evidence>
<evidence type="ECO:0000313" key="8">
    <source>
        <dbReference type="EMBL" id="KAK3606098.1"/>
    </source>
</evidence>
<keyword evidence="4 6" id="KW-0472">Membrane</keyword>
<dbReference type="GO" id="GO:0007189">
    <property type="term" value="P:adenylate cyclase-activating G protein-coupled receptor signaling pathway"/>
    <property type="evidence" value="ECO:0007669"/>
    <property type="project" value="TreeGrafter"/>
</dbReference>
<evidence type="ECO:0000256" key="5">
    <source>
        <dbReference type="SAM" id="MobiDB-lite"/>
    </source>
</evidence>
<sequence>MYRVLKNGVKHQNNNNNNNSSCWLSIKRSTIWAFVGPAIAVIIVNIVILILVIRIVISSAKLDSRGEYDHIKAGIKGALFLLPLLGLTWIFGLLCVNKELMVFQYLFASFNSLQGFFIFLFHCALNSEVRQALKRMRDRHLLQRGDVITNSTTSSAPDYYGSSSHPEAVDSRYNSKYVDAFKIYRILHVSTRDKSLPKPSKSERTDSQNSGRTRDTVLSRHGQSPDMLFPNDQLALIYI</sequence>
<comment type="caution">
    <text evidence="8">The sequence shown here is derived from an EMBL/GenBank/DDBJ whole genome shotgun (WGS) entry which is preliminary data.</text>
</comment>
<dbReference type="GO" id="GO:0007166">
    <property type="term" value="P:cell surface receptor signaling pathway"/>
    <property type="evidence" value="ECO:0007669"/>
    <property type="project" value="InterPro"/>
</dbReference>
<proteinExistence type="predicted"/>
<reference evidence="8" key="3">
    <citation type="submission" date="2023-05" db="EMBL/GenBank/DDBJ databases">
        <authorList>
            <person name="Smith C.H."/>
        </authorList>
    </citation>
    <scope>NUCLEOTIDE SEQUENCE</scope>
    <source>
        <strain evidence="8">CHS0354</strain>
        <tissue evidence="8">Mantle</tissue>
    </source>
</reference>
<keyword evidence="3 6" id="KW-1133">Transmembrane helix</keyword>
<dbReference type="AlphaFoldDB" id="A0AAE0TAA4"/>
<evidence type="ECO:0000259" key="7">
    <source>
        <dbReference type="PROSITE" id="PS50261"/>
    </source>
</evidence>
<comment type="subcellular location">
    <subcellularLocation>
        <location evidence="1">Membrane</location>
        <topology evidence="1">Multi-pass membrane protein</topology>
    </subcellularLocation>
</comment>
<reference evidence="8" key="2">
    <citation type="journal article" date="2021" name="Genome Biol. Evol.">
        <title>Developing a high-quality reference genome for a parasitic bivalve with doubly uniparental inheritance (Bivalvia: Unionida).</title>
        <authorList>
            <person name="Smith C.H."/>
        </authorList>
    </citation>
    <scope>NUCLEOTIDE SEQUENCE</scope>
    <source>
        <strain evidence="8">CHS0354</strain>
        <tissue evidence="8">Mantle</tissue>
    </source>
</reference>
<dbReference type="GO" id="GO:0005886">
    <property type="term" value="C:plasma membrane"/>
    <property type="evidence" value="ECO:0007669"/>
    <property type="project" value="TreeGrafter"/>
</dbReference>
<evidence type="ECO:0000256" key="2">
    <source>
        <dbReference type="ARBA" id="ARBA00022692"/>
    </source>
</evidence>
<keyword evidence="9" id="KW-1185">Reference proteome</keyword>
<feature type="transmembrane region" description="Helical" evidence="6">
    <location>
        <begin position="102"/>
        <end position="125"/>
    </location>
</feature>
<evidence type="ECO:0000256" key="4">
    <source>
        <dbReference type="ARBA" id="ARBA00023136"/>
    </source>
</evidence>
<gene>
    <name evidence="8" type="ORF">CHS0354_006456</name>
</gene>
<evidence type="ECO:0000256" key="6">
    <source>
        <dbReference type="SAM" id="Phobius"/>
    </source>
</evidence>